<evidence type="ECO:0000256" key="9">
    <source>
        <dbReference type="SAM" id="MobiDB-lite"/>
    </source>
</evidence>
<dbReference type="EMBL" id="VWRR01000001">
    <property type="protein sequence ID" value="KAF6005312.1"/>
    <property type="molecule type" value="Genomic_DNA"/>
</dbReference>
<dbReference type="SMART" id="SM00355">
    <property type="entry name" value="ZnF_C2H2"/>
    <property type="match status" value="3"/>
</dbReference>
<evidence type="ECO:0000256" key="8">
    <source>
        <dbReference type="PROSITE-ProRule" id="PRU00175"/>
    </source>
</evidence>
<feature type="compositionally biased region" description="Polar residues" evidence="9">
    <location>
        <begin position="806"/>
        <end position="818"/>
    </location>
</feature>
<evidence type="ECO:0000313" key="11">
    <source>
        <dbReference type="EMBL" id="KAF6005312.1"/>
    </source>
</evidence>
<dbReference type="GO" id="GO:0061630">
    <property type="term" value="F:ubiquitin protein ligase activity"/>
    <property type="evidence" value="ECO:0007669"/>
    <property type="project" value="UniProtKB-EC"/>
</dbReference>
<dbReference type="OrthoDB" id="5115at2759"/>
<comment type="pathway">
    <text evidence="2">Protein modification; protein ubiquitination.</text>
</comment>
<dbReference type="GO" id="GO:0008270">
    <property type="term" value="F:zinc ion binding"/>
    <property type="evidence" value="ECO:0007669"/>
    <property type="project" value="UniProtKB-KW"/>
</dbReference>
<proteinExistence type="inferred from homology"/>
<dbReference type="InterPro" id="IPR044288">
    <property type="entry name" value="ZNF598/HEL2"/>
</dbReference>
<organism evidence="11 12">
    <name type="scientific">Cyanidiococcus yangmingshanensis</name>
    <dbReference type="NCBI Taxonomy" id="2690220"/>
    <lineage>
        <taxon>Eukaryota</taxon>
        <taxon>Rhodophyta</taxon>
        <taxon>Bangiophyceae</taxon>
        <taxon>Cyanidiales</taxon>
        <taxon>Cyanidiaceae</taxon>
        <taxon>Cyanidiococcus</taxon>
    </lineage>
</organism>
<dbReference type="PROSITE" id="PS00028">
    <property type="entry name" value="ZINC_FINGER_C2H2_1"/>
    <property type="match status" value="1"/>
</dbReference>
<dbReference type="PROSITE" id="PS00518">
    <property type="entry name" value="ZF_RING_1"/>
    <property type="match status" value="1"/>
</dbReference>
<feature type="compositionally biased region" description="Polar residues" evidence="9">
    <location>
        <begin position="73"/>
        <end position="83"/>
    </location>
</feature>
<dbReference type="InterPro" id="IPR001841">
    <property type="entry name" value="Znf_RING"/>
</dbReference>
<dbReference type="GO" id="GO:0072344">
    <property type="term" value="P:rescue of stalled ribosome"/>
    <property type="evidence" value="ECO:0007669"/>
    <property type="project" value="InterPro"/>
</dbReference>
<dbReference type="SUPFAM" id="SSF57850">
    <property type="entry name" value="RING/U-box"/>
    <property type="match status" value="1"/>
</dbReference>
<dbReference type="InterPro" id="IPR017907">
    <property type="entry name" value="Znf_RING_CS"/>
</dbReference>
<feature type="compositionally biased region" description="Basic and acidic residues" evidence="9">
    <location>
        <begin position="521"/>
        <end position="546"/>
    </location>
</feature>
<evidence type="ECO:0000256" key="6">
    <source>
        <dbReference type="ARBA" id="ARBA00022833"/>
    </source>
</evidence>
<feature type="compositionally biased region" description="Basic and acidic residues" evidence="9">
    <location>
        <begin position="14"/>
        <end position="26"/>
    </location>
</feature>
<dbReference type="InterPro" id="IPR013087">
    <property type="entry name" value="Znf_C2H2_type"/>
</dbReference>
<feature type="compositionally biased region" description="Polar residues" evidence="9">
    <location>
        <begin position="94"/>
        <end position="103"/>
    </location>
</feature>
<dbReference type="GO" id="GO:0016567">
    <property type="term" value="P:protein ubiquitination"/>
    <property type="evidence" value="ECO:0007669"/>
    <property type="project" value="TreeGrafter"/>
</dbReference>
<feature type="compositionally biased region" description="Low complexity" evidence="9">
    <location>
        <begin position="782"/>
        <end position="804"/>
    </location>
</feature>
<comment type="caution">
    <text evidence="11">The sequence shown here is derived from an EMBL/GenBank/DDBJ whole genome shotgun (WGS) entry which is preliminary data.</text>
</comment>
<dbReference type="Pfam" id="PF23230">
    <property type="entry name" value="zf-C2H2_13"/>
    <property type="match status" value="1"/>
</dbReference>
<keyword evidence="4" id="KW-0479">Metal-binding</keyword>
<dbReference type="PROSITE" id="PS50089">
    <property type="entry name" value="ZF_RING_2"/>
    <property type="match status" value="1"/>
</dbReference>
<feature type="domain" description="RING-type" evidence="10">
    <location>
        <begin position="172"/>
        <end position="212"/>
    </location>
</feature>
<feature type="compositionally biased region" description="Polar residues" evidence="9">
    <location>
        <begin position="572"/>
        <end position="593"/>
    </location>
</feature>
<comment type="catalytic activity">
    <reaction evidence="1">
        <text>S-ubiquitinyl-[E2 ubiquitin-conjugating enzyme]-L-cysteine + [acceptor protein]-L-lysine = [E2 ubiquitin-conjugating enzyme]-L-cysteine + N(6)-ubiquitinyl-[acceptor protein]-L-lysine.</text>
        <dbReference type="EC" id="2.3.2.27"/>
    </reaction>
</comment>
<keyword evidence="6" id="KW-0862">Zinc</keyword>
<dbReference type="Pfam" id="PF25447">
    <property type="entry name" value="RING_ZNF598"/>
    <property type="match status" value="1"/>
</dbReference>
<evidence type="ECO:0000313" key="12">
    <source>
        <dbReference type="Proteomes" id="UP000530660"/>
    </source>
</evidence>
<comment type="similarity">
    <text evidence="7">Belongs to the ZNF598/HEL2 family.</text>
</comment>
<protein>
    <recommendedName>
        <fullName evidence="3">RING-type E3 ubiquitin transferase</fullName>
        <ecNumber evidence="3">2.3.2.27</ecNumber>
    </recommendedName>
</protein>
<dbReference type="Gene3D" id="3.30.40.10">
    <property type="entry name" value="Zinc/RING finger domain, C3HC4 (zinc finger)"/>
    <property type="match status" value="1"/>
</dbReference>
<name>A0A7J7IQB8_9RHOD</name>
<dbReference type="InterPro" id="IPR013083">
    <property type="entry name" value="Znf_RING/FYVE/PHD"/>
</dbReference>
<evidence type="ECO:0000256" key="7">
    <source>
        <dbReference type="ARBA" id="ARBA00035113"/>
    </source>
</evidence>
<evidence type="ECO:0000256" key="5">
    <source>
        <dbReference type="ARBA" id="ARBA00022771"/>
    </source>
</evidence>
<evidence type="ECO:0000259" key="10">
    <source>
        <dbReference type="PROSITE" id="PS50089"/>
    </source>
</evidence>
<dbReference type="AlphaFoldDB" id="A0A7J7IQB8"/>
<dbReference type="PANTHER" id="PTHR22938">
    <property type="entry name" value="ZINC FINGER PROTEIN 598"/>
    <property type="match status" value="1"/>
</dbReference>
<feature type="compositionally biased region" description="Polar residues" evidence="9">
    <location>
        <begin position="840"/>
        <end position="849"/>
    </location>
</feature>
<dbReference type="CDD" id="cd16615">
    <property type="entry name" value="RING-HC_ZNF598"/>
    <property type="match status" value="1"/>
</dbReference>
<keyword evidence="5 8" id="KW-0863">Zinc-finger</keyword>
<reference evidence="11 12" key="1">
    <citation type="journal article" date="2020" name="J. Phycol.">
        <title>Comparative genome analysis reveals Cyanidiococcus gen. nov., a new extremophilic red algal genus sister to Cyanidioschyzon (Cyanidioschyzonaceae, Rhodophyta).</title>
        <authorList>
            <person name="Liu S.-L."/>
            <person name="Chiang Y.-R."/>
            <person name="Yoon H.S."/>
            <person name="Fu H.-Y."/>
        </authorList>
    </citation>
    <scope>NUCLEOTIDE SEQUENCE [LARGE SCALE GENOMIC DNA]</scope>
    <source>
        <strain evidence="11 12">THAL066</strain>
    </source>
</reference>
<feature type="region of interest" description="Disordered" evidence="9">
    <location>
        <begin position="1"/>
        <end position="163"/>
    </location>
</feature>
<dbReference type="GO" id="GO:0043022">
    <property type="term" value="F:ribosome binding"/>
    <property type="evidence" value="ECO:0007669"/>
    <property type="project" value="TreeGrafter"/>
</dbReference>
<gene>
    <name evidence="11" type="ORF">F1559_004291</name>
</gene>
<sequence>MWKRLRSFATASVDPERREAHAEDSSRGSVPTGALGTRTPNPRPEGLGNDSNFPERRPRPSQQQRQESRLGGSANTARNTSSKPRAAKGLKPTATLTRKQLPSSVAKPNGTDDLCGSERRTVRARNSVATSSAASIESDPHEVPESVPGAATENRDSREAMFDPEHEPDSICVVCREPAQDWAIGPCDHRLCLRCAHRARALYGNRRCVVCNQELEEMIVVSAADTGAAFKRSNASTANSTGTEKADLWDANAGLRYTDRTAWDQMCRLQIPTCAACGFTTMGVVDLVQHVRHKHPNHTLCEVCIESGRKYWTELVLYPLRLRAPHTRAVRSSLERRASPGIADITLRDHLRSEHAACRFCKRHFYDDDDLYEHLTKTHESCTLCEREGIQYVYYRNFAALEEHYRTAHYVCEAPSCRGLAFATLLDLQVHYRRQCPESNGSSSTTAHLSSRTFRFQELQQEDPLTIADAVSNTSLPRRLIASDEHEMTARSRARQRGFSGATVVYADAPGTILPRGSRATARETLETRPRGAVEDTAHPPRREDSSQSGAPRPEQSSSMTAQAAAGLPADQRTTSSWTTTSENQSDGETQPLLNVQSRIEAGSTRSAVSRSVLDLGTATHTIPRSEAEAMRRGALLLERLKALLRAESPHGQETWTLFRSHCERFLRREIDADACVHALGHLLTESGTTPSTTVDVLFEMSVLQPDAEQRQYLLAATKKYAASTGESSQFPGIEPSRSSWTLSNVVRNSSARLLPADARARTRAMLAPEAFPSLSQTLPTEPSSRPSSSAAAAGPEAAGAKRSATAETSPGSVSTLEESFPTMRLSDPPSAVEQRQQDARLSTSNRGAPTTRFDGGALFEPGRGGRVLDVAQLARERQAQRLQRGVLIGHYGFAWEQERDLQRRLVAKTQQRSMAAKHAVQPSAK</sequence>
<dbReference type="PANTHER" id="PTHR22938:SF0">
    <property type="entry name" value="E3 UBIQUITIN-PROTEIN LIGASE ZNF598"/>
    <property type="match status" value="1"/>
</dbReference>
<dbReference type="InterPro" id="IPR056437">
    <property type="entry name" value="Znf-C2H2_ZNF598/HEL2"/>
</dbReference>
<dbReference type="EC" id="2.3.2.27" evidence="3"/>
<feature type="region of interest" description="Disordered" evidence="9">
    <location>
        <begin position="770"/>
        <end position="861"/>
    </location>
</feature>
<feature type="compositionally biased region" description="Polar residues" evidence="9">
    <location>
        <begin position="547"/>
        <end position="562"/>
    </location>
</feature>
<accession>A0A7J7IQB8</accession>
<evidence type="ECO:0000256" key="3">
    <source>
        <dbReference type="ARBA" id="ARBA00012483"/>
    </source>
</evidence>
<feature type="region of interest" description="Disordered" evidence="9">
    <location>
        <begin position="512"/>
        <end position="593"/>
    </location>
</feature>
<evidence type="ECO:0000256" key="4">
    <source>
        <dbReference type="ARBA" id="ARBA00022723"/>
    </source>
</evidence>
<keyword evidence="12" id="KW-1185">Reference proteome</keyword>
<dbReference type="Proteomes" id="UP000530660">
    <property type="component" value="Unassembled WGS sequence"/>
</dbReference>
<evidence type="ECO:0000256" key="1">
    <source>
        <dbReference type="ARBA" id="ARBA00000900"/>
    </source>
</evidence>
<feature type="compositionally biased region" description="Basic and acidic residues" evidence="9">
    <location>
        <begin position="153"/>
        <end position="163"/>
    </location>
</feature>
<evidence type="ECO:0000256" key="2">
    <source>
        <dbReference type="ARBA" id="ARBA00004906"/>
    </source>
</evidence>
<dbReference type="InterPro" id="IPR041888">
    <property type="entry name" value="RING-HC_ZNF598/HEL2"/>
</dbReference>